<evidence type="ECO:0000256" key="1">
    <source>
        <dbReference type="SAM" id="Phobius"/>
    </source>
</evidence>
<accession>A0AA39HKL2</accession>
<keyword evidence="3" id="KW-1185">Reference proteome</keyword>
<gene>
    <name evidence="2" type="ORF">QR680_018562</name>
</gene>
<feature type="transmembrane region" description="Helical" evidence="1">
    <location>
        <begin position="91"/>
        <end position="114"/>
    </location>
</feature>
<protein>
    <submittedName>
        <fullName evidence="2">Uncharacterized protein</fullName>
    </submittedName>
</protein>
<keyword evidence="1" id="KW-0472">Membrane</keyword>
<dbReference type="EMBL" id="JAUCMV010000004">
    <property type="protein sequence ID" value="KAK0406419.1"/>
    <property type="molecule type" value="Genomic_DNA"/>
</dbReference>
<organism evidence="2 3">
    <name type="scientific">Steinernema hermaphroditum</name>
    <dbReference type="NCBI Taxonomy" id="289476"/>
    <lineage>
        <taxon>Eukaryota</taxon>
        <taxon>Metazoa</taxon>
        <taxon>Ecdysozoa</taxon>
        <taxon>Nematoda</taxon>
        <taxon>Chromadorea</taxon>
        <taxon>Rhabditida</taxon>
        <taxon>Tylenchina</taxon>
        <taxon>Panagrolaimomorpha</taxon>
        <taxon>Strongyloidoidea</taxon>
        <taxon>Steinernematidae</taxon>
        <taxon>Steinernema</taxon>
    </lineage>
</organism>
<name>A0AA39HKL2_9BILA</name>
<dbReference type="Proteomes" id="UP001175271">
    <property type="component" value="Unassembled WGS sequence"/>
</dbReference>
<sequence length="255" mass="30008">MNDACMMQLLTSDSFFPSFDSLSLVERGRRTMQSQEAFFPALKITDNDQHLLLRACSNGEADSEIQMEKICDDRSRIERAFPAVPSTTRTYAFSLVFFFYALYIFFFGCVGFGMQHYHGERSFNEARKIVDLLENSSCSSCVYYEKSWPNCENFCRPGGERKTASVLEFVWKPKELKQHCHNKTETIKCIFWDEMQEWTDWSPCLRIYGRQLMFRRKALPKNGVVINFKSMPKHMKHNTLWETKNCTVLRIRNRP</sequence>
<comment type="caution">
    <text evidence="2">The sequence shown here is derived from an EMBL/GenBank/DDBJ whole genome shotgun (WGS) entry which is preliminary data.</text>
</comment>
<dbReference type="AlphaFoldDB" id="A0AA39HKL2"/>
<keyword evidence="1" id="KW-1133">Transmembrane helix</keyword>
<evidence type="ECO:0000313" key="3">
    <source>
        <dbReference type="Proteomes" id="UP001175271"/>
    </source>
</evidence>
<reference evidence="2" key="1">
    <citation type="submission" date="2023-06" db="EMBL/GenBank/DDBJ databases">
        <title>Genomic analysis of the entomopathogenic nematode Steinernema hermaphroditum.</title>
        <authorList>
            <person name="Schwarz E.M."/>
            <person name="Heppert J.K."/>
            <person name="Baniya A."/>
            <person name="Schwartz H.T."/>
            <person name="Tan C.-H."/>
            <person name="Antoshechkin I."/>
            <person name="Sternberg P.W."/>
            <person name="Goodrich-Blair H."/>
            <person name="Dillman A.R."/>
        </authorList>
    </citation>
    <scope>NUCLEOTIDE SEQUENCE</scope>
    <source>
        <strain evidence="2">PS9179</strain>
        <tissue evidence="2">Whole animal</tissue>
    </source>
</reference>
<evidence type="ECO:0000313" key="2">
    <source>
        <dbReference type="EMBL" id="KAK0406419.1"/>
    </source>
</evidence>
<keyword evidence="1" id="KW-0812">Transmembrane</keyword>
<proteinExistence type="predicted"/>